<organism evidence="4 5">
    <name type="scientific">Crocodylus porosus</name>
    <name type="common">Saltwater crocodile</name>
    <name type="synonym">Estuarine crocodile</name>
    <dbReference type="NCBI Taxonomy" id="8502"/>
    <lineage>
        <taxon>Eukaryota</taxon>
        <taxon>Metazoa</taxon>
        <taxon>Chordata</taxon>
        <taxon>Craniata</taxon>
        <taxon>Vertebrata</taxon>
        <taxon>Euteleostomi</taxon>
        <taxon>Archelosauria</taxon>
        <taxon>Archosauria</taxon>
        <taxon>Crocodylia</taxon>
        <taxon>Longirostres</taxon>
        <taxon>Crocodylidae</taxon>
        <taxon>Crocodylus</taxon>
    </lineage>
</organism>
<dbReference type="PROSITE" id="PS50297">
    <property type="entry name" value="ANK_REP_REGION"/>
    <property type="match status" value="1"/>
</dbReference>
<dbReference type="OMA" id="INRDECH"/>
<evidence type="ECO:0000313" key="4">
    <source>
        <dbReference type="Ensembl" id="ENSCPRP00005021907.1"/>
    </source>
</evidence>
<dbReference type="GeneTree" id="ENSGT00960000189228"/>
<reference evidence="4" key="1">
    <citation type="submission" date="2025-08" db="UniProtKB">
        <authorList>
            <consortium name="Ensembl"/>
        </authorList>
    </citation>
    <scope>IDENTIFICATION</scope>
</reference>
<feature type="repeat" description="ANK" evidence="3">
    <location>
        <begin position="112"/>
        <end position="144"/>
    </location>
</feature>
<dbReference type="Gene3D" id="1.25.40.20">
    <property type="entry name" value="Ankyrin repeat-containing domain"/>
    <property type="match status" value="1"/>
</dbReference>
<keyword evidence="2 3" id="KW-0040">ANK repeat</keyword>
<sequence>MSESGNSDVKNIGAVEDEREKLQEFTENFNQLELLETHRHLIPIGTQSCWSGQSEDEEDEQEKSEEWYQMQEKQLEKNPDRLLLWAAENNRLSTVQRLLSQNLAPVNVQDEDKYTPLHRASYSGHLDIVHELIGQGADIHALTVDGWTPLHSAWKKFVYVEPPKRVKEILEEELYFRRDECQIKQPAAGDRTRNNGLNLQLGKYRLKIRRCFLTMKVVKHRNKLPSGSGRHLEREKKFIYGRPEASITEQEQFTFTT</sequence>
<keyword evidence="1" id="KW-0677">Repeat</keyword>
<dbReference type="PANTHER" id="PTHR24171:SF9">
    <property type="entry name" value="ANKYRIN REPEAT DOMAIN-CONTAINING PROTEIN 39"/>
    <property type="match status" value="1"/>
</dbReference>
<dbReference type="InterPro" id="IPR002110">
    <property type="entry name" value="Ankyrin_rpt"/>
</dbReference>
<dbReference type="PANTHER" id="PTHR24171">
    <property type="entry name" value="ANKYRIN REPEAT DOMAIN-CONTAINING PROTEIN 39-RELATED"/>
    <property type="match status" value="1"/>
</dbReference>
<dbReference type="SMART" id="SM00248">
    <property type="entry name" value="ANK"/>
    <property type="match status" value="3"/>
</dbReference>
<dbReference type="PROSITE" id="PS50088">
    <property type="entry name" value="ANK_REPEAT"/>
    <property type="match status" value="1"/>
</dbReference>
<dbReference type="Ensembl" id="ENSCPRT00005025602.1">
    <property type="protein sequence ID" value="ENSCPRP00005021907.1"/>
    <property type="gene ID" value="ENSCPRG00005015245.1"/>
</dbReference>
<keyword evidence="5" id="KW-1185">Reference proteome</keyword>
<reference evidence="4" key="2">
    <citation type="submission" date="2025-09" db="UniProtKB">
        <authorList>
            <consortium name="Ensembl"/>
        </authorList>
    </citation>
    <scope>IDENTIFICATION</scope>
</reference>
<evidence type="ECO:0000256" key="3">
    <source>
        <dbReference type="PROSITE-ProRule" id="PRU00023"/>
    </source>
</evidence>
<evidence type="ECO:0000313" key="5">
    <source>
        <dbReference type="Proteomes" id="UP000594220"/>
    </source>
</evidence>
<evidence type="ECO:0000256" key="1">
    <source>
        <dbReference type="ARBA" id="ARBA00022737"/>
    </source>
</evidence>
<dbReference type="Pfam" id="PF12796">
    <property type="entry name" value="Ank_2"/>
    <property type="match status" value="1"/>
</dbReference>
<evidence type="ECO:0000256" key="2">
    <source>
        <dbReference type="ARBA" id="ARBA00023043"/>
    </source>
</evidence>
<dbReference type="Proteomes" id="UP000594220">
    <property type="component" value="Unplaced"/>
</dbReference>
<accession>A0A7M4FCE3</accession>
<name>A0A7M4FCE3_CROPO</name>
<protein>
    <recommendedName>
        <fullName evidence="6">Ankyrin repeat domain 49</fullName>
    </recommendedName>
</protein>
<proteinExistence type="predicted"/>
<dbReference type="AlphaFoldDB" id="A0A7M4FCE3"/>
<dbReference type="InterPro" id="IPR036770">
    <property type="entry name" value="Ankyrin_rpt-contain_sf"/>
</dbReference>
<dbReference type="SUPFAM" id="SSF48403">
    <property type="entry name" value="Ankyrin repeat"/>
    <property type="match status" value="1"/>
</dbReference>
<evidence type="ECO:0008006" key="6">
    <source>
        <dbReference type="Google" id="ProtNLM"/>
    </source>
</evidence>